<organism evidence="2 3">
    <name type="scientific">Nonlabens dokdonensis (strain DSM 17205 / KCTC 12402 / DSW-6)</name>
    <name type="common">Donghaeana dokdonensis</name>
    <dbReference type="NCBI Taxonomy" id="592029"/>
    <lineage>
        <taxon>Bacteria</taxon>
        <taxon>Pseudomonadati</taxon>
        <taxon>Bacteroidota</taxon>
        <taxon>Flavobacteriia</taxon>
        <taxon>Flavobacteriales</taxon>
        <taxon>Flavobacteriaceae</taxon>
        <taxon>Nonlabens</taxon>
    </lineage>
</organism>
<dbReference type="InterPro" id="IPR015943">
    <property type="entry name" value="WD40/YVTN_repeat-like_dom_sf"/>
</dbReference>
<dbReference type="KEGG" id="ndo:DDD_3294"/>
<accession>L7WER3</accession>
<dbReference type="EMBL" id="CP001397">
    <property type="protein sequence ID" value="AGC78421.1"/>
    <property type="molecule type" value="Genomic_DNA"/>
</dbReference>
<evidence type="ECO:0000256" key="1">
    <source>
        <dbReference type="SAM" id="Phobius"/>
    </source>
</evidence>
<sequence length="401" mass="45427">MQKYVYSYGTHEKGYYFSINFYKNFAFAKARSPPSYLLFLTYFYCMKKILFFALIVLSTACKENTETSEQKEDKQESRNDVTIEMTEVLTDTISIRALDYGDGDYWFSGNNGQYGRIDATTGKVEMSKVTFDENENIEYRSIAVTDQYTYILSAGNPALVYKITHANNDVKLVYTEVEERVFYDSMKFWNDQEGIAFGDPTEDCLSVIKTFDGGESWAKCKCTYLPEFIKDEAAFAASNSNISIYKDNVWLATGGAAARILHSKDRGSTWEEYATPMIAGSQMAGIFAIDFIDEKRGIMIGGDWNKKEDNLYNKAITFDGGKNWKLMSSGNGPGYCSDIVFVPETDGKELFAVGSEGIWWSGSQGDDWIKLTEEGFYTVRMINRNEGYLAGRNKISSFSLQ</sequence>
<evidence type="ECO:0000313" key="3">
    <source>
        <dbReference type="Proteomes" id="UP000011173"/>
    </source>
</evidence>
<dbReference type="PANTHER" id="PTHR47199:SF2">
    <property type="entry name" value="PHOTOSYSTEM II STABILITY_ASSEMBLY FACTOR HCF136, CHLOROPLASTIC"/>
    <property type="match status" value="1"/>
</dbReference>
<dbReference type="eggNOG" id="COG4447">
    <property type="taxonomic scope" value="Bacteria"/>
</dbReference>
<dbReference type="SUPFAM" id="SSF110296">
    <property type="entry name" value="Oligoxyloglucan reducing end-specific cellobiohydrolase"/>
    <property type="match status" value="1"/>
</dbReference>
<evidence type="ECO:0000313" key="2">
    <source>
        <dbReference type="EMBL" id="AGC78421.1"/>
    </source>
</evidence>
<reference evidence="2 3" key="1">
    <citation type="journal article" date="2013" name="Genome Biol. Evol.">
        <title>Genomic makeup of the marine flavobacterium Nonlabens (Donghaeana) dokdonensis DSW-6 and identification of a novel class of rhodopsins.</title>
        <authorList>
            <person name="Kwon S.K."/>
            <person name="Kim B.K."/>
            <person name="Song J.Y."/>
            <person name="Kwak M.J."/>
            <person name="Lee C.H."/>
            <person name="Yoon J.H."/>
            <person name="Oh T.K."/>
            <person name="Kim J.F."/>
        </authorList>
    </citation>
    <scope>NUCLEOTIDE SEQUENCE [LARGE SCALE GENOMIC DNA]</scope>
    <source>
        <strain evidence="3">DSM 17205 / KCTC 12402 / DSW-6</strain>
    </source>
</reference>
<keyword evidence="1" id="KW-0812">Transmembrane</keyword>
<dbReference type="HOGENOM" id="CLU_064269_0_0_10"/>
<keyword evidence="1" id="KW-1133">Transmembrane helix</keyword>
<proteinExistence type="predicted"/>
<dbReference type="STRING" id="592029.DDD_3294"/>
<dbReference type="AlphaFoldDB" id="L7WER3"/>
<dbReference type="RefSeq" id="WP_015363916.1">
    <property type="nucleotide sequence ID" value="NC_020156.1"/>
</dbReference>
<keyword evidence="1" id="KW-0472">Membrane</keyword>
<dbReference type="Proteomes" id="UP000011173">
    <property type="component" value="Chromosome"/>
</dbReference>
<dbReference type="PANTHER" id="PTHR47199">
    <property type="entry name" value="PHOTOSYSTEM II STABILITY/ASSEMBLY FACTOR HCF136, CHLOROPLASTIC"/>
    <property type="match status" value="1"/>
</dbReference>
<feature type="transmembrane region" description="Helical" evidence="1">
    <location>
        <begin position="36"/>
        <end position="57"/>
    </location>
</feature>
<dbReference type="PATRIC" id="fig|592029.3.peg.3267"/>
<gene>
    <name evidence="2" type="ordered locus">DDD_3294</name>
</gene>
<dbReference type="Gene3D" id="2.130.10.10">
    <property type="entry name" value="YVTN repeat-like/Quinoprotein amine dehydrogenase"/>
    <property type="match status" value="1"/>
</dbReference>
<protein>
    <submittedName>
        <fullName evidence="2">Putative oxidoreductase</fullName>
    </submittedName>
</protein>
<name>L7WER3_NONDD</name>